<feature type="region of interest" description="Disordered" evidence="1">
    <location>
        <begin position="234"/>
        <end position="257"/>
    </location>
</feature>
<feature type="compositionally biased region" description="Polar residues" evidence="1">
    <location>
        <begin position="374"/>
        <end position="390"/>
    </location>
</feature>
<dbReference type="InterPro" id="IPR003593">
    <property type="entry name" value="AAA+_ATPase"/>
</dbReference>
<dbReference type="PANTHER" id="PTHR23389">
    <property type="entry name" value="CHROMOSOME TRANSMISSION FIDELITY FACTOR 18"/>
    <property type="match status" value="1"/>
</dbReference>
<dbReference type="InterPro" id="IPR027417">
    <property type="entry name" value="P-loop_NTPase"/>
</dbReference>
<dbReference type="Gene3D" id="3.40.50.300">
    <property type="entry name" value="P-loop containing nucleotide triphosphate hydrolases"/>
    <property type="match status" value="1"/>
</dbReference>
<dbReference type="RefSeq" id="XP_026500032.2">
    <property type="nucleotide sequence ID" value="XM_026644247.2"/>
</dbReference>
<dbReference type="OMA" id="QMYEESY"/>
<evidence type="ECO:0000256" key="1">
    <source>
        <dbReference type="SAM" id="MobiDB-lite"/>
    </source>
</evidence>
<protein>
    <submittedName>
        <fullName evidence="4">Enhanced level of genomic instability 1</fullName>
    </submittedName>
</protein>
<evidence type="ECO:0000313" key="3">
    <source>
        <dbReference type="Proteomes" id="UP001652626"/>
    </source>
</evidence>
<keyword evidence="3" id="KW-1185">Reference proteome</keyword>
<proteinExistence type="predicted"/>
<feature type="region of interest" description="Disordered" evidence="1">
    <location>
        <begin position="374"/>
        <end position="429"/>
    </location>
</feature>
<dbReference type="GO" id="GO:0061860">
    <property type="term" value="F:DNA clamp unloader activity"/>
    <property type="evidence" value="ECO:0007669"/>
    <property type="project" value="TreeGrafter"/>
</dbReference>
<dbReference type="Pfam" id="PF13401">
    <property type="entry name" value="AAA_22"/>
    <property type="match status" value="1"/>
</dbReference>
<dbReference type="GeneID" id="113403664"/>
<dbReference type="SMART" id="SM00382">
    <property type="entry name" value="AAA"/>
    <property type="match status" value="1"/>
</dbReference>
<sequence length="1274" mass="146573">MSDLLEVVSFADDLKNTTRSPNLQIHNNHKRILRSKENLFKPKCNKELKKKLRKYKLRRDGEEDQDVLDVSQILVNSLRIKSPNNSDKIYNKNNKVEEPKPNNYLFKMVRKRKTCIQKETNNVNILQNVDVSPICFDEESQTSKQMDAFKLLMDSRNKSIGSNSPGKEKSTEENNALEIEDKKAMKAKRVLSLQKMAENKGVLKKKEIEEYRENCIKNKMLKRAELFKDMLTKNDKKEQSTQSNILDKSKKEPLKNFPITPNNKTLKLCDIFSDTNTIIDESKPLETVSDEDNEFLKKLSPSIRKKENMLCYFKKVSKETEVTSEKSEVNCSDENTQSIIKVKFTPKRKKKIKTSKSVNNDLCSITDSLSAQTEQLPIRDSNNLDNSELIENNERRKRKRNKKNEVNTHIITENIKNNDSRPKRNTKKPVKYTEDVHCFSSDEELHIFTPKKKRNSENCSKTKVIKYVQDIDTKIAKVELPASDKEKKLTLKLSNKSKELSNHIKNPSNKVQSEVKRELKSTKNINGSKNLRNVKVKNDKKTSKLAPIFVTKPQLSQAALEAKQRFLKSGVPEKLKKSTVQQINNTTFLEYFQSVSHIQQNDCHFNNFQGKDWFKLTSNNIEKINITHNYSFKSLITIDSAENPNVPILKHKPEKVLKYIKSAYPKFPVYRTYHKLRSKCKGDFKDFNYMDIDNSIEIIENCAEINNDNPDKLNWCDKYKPTSSKQIIGNFESVKELKRWLETWSEKLIKDKTNASDVSDMSDFYCSDIDSRDAMRSTNNIIIVTGQTGSGKTSSIYAVASELAIKVIEVNASSKRNGKIMLQDLQEATQSHKVNRAKSGIENSQKLSQEVPTILNTKKRGRPKRAIDVNAKNNSSTPTCETITQIPSSQECVRTAMSLILIDDADIIFDQDDGFCSAISQLIQSSKRPVILVTSSPSCPHLQKFLQNGKIIHMRPLLPRMLGTWLDIMCLADVGKCFMGLGEKVLDYFKGDIRKTINCLQFYMNSFKNNSHVDEGTNSQIICNIDDESSSMSWADTESLESTPSNEFQSMCNIDKQSQLFSYSSPNVFDVWWNLTSHLSLIKNEDNMEVHSKNLEKRSEIHRVVDILDTLCTVDYIDSIRPDTRSNITSTPWHCNETASLLESEDFNGYNESICIGEEISNILMTRTISKAQKVFKTERSNNYQAPPTMSFYRERDRIVSRHITLSSYLNPSAILDRRATALDYWPSCRTICKLEKSKTDYNMKRNNRFCHYLKSLNILCKNDFFDNLADSLT</sequence>
<dbReference type="SUPFAM" id="SSF52540">
    <property type="entry name" value="P-loop containing nucleoside triphosphate hydrolases"/>
    <property type="match status" value="1"/>
</dbReference>
<accession>A0A8B8IU16</accession>
<evidence type="ECO:0000259" key="2">
    <source>
        <dbReference type="SMART" id="SM00382"/>
    </source>
</evidence>
<dbReference type="AlphaFoldDB" id="A0A8B8IU16"/>
<dbReference type="Proteomes" id="UP001652626">
    <property type="component" value="Chromosome 16"/>
</dbReference>
<reference evidence="4" key="1">
    <citation type="submission" date="2025-08" db="UniProtKB">
        <authorList>
            <consortium name="RefSeq"/>
        </authorList>
    </citation>
    <scope>IDENTIFICATION</scope>
    <source>
        <tissue evidence="4">Whole body</tissue>
    </source>
</reference>
<dbReference type="GO" id="GO:0003677">
    <property type="term" value="F:DNA binding"/>
    <property type="evidence" value="ECO:0007669"/>
    <property type="project" value="TreeGrafter"/>
</dbReference>
<organism evidence="3 4">
    <name type="scientific">Vanessa tameamea</name>
    <name type="common">Kamehameha butterfly</name>
    <dbReference type="NCBI Taxonomy" id="334116"/>
    <lineage>
        <taxon>Eukaryota</taxon>
        <taxon>Metazoa</taxon>
        <taxon>Ecdysozoa</taxon>
        <taxon>Arthropoda</taxon>
        <taxon>Hexapoda</taxon>
        <taxon>Insecta</taxon>
        <taxon>Pterygota</taxon>
        <taxon>Neoptera</taxon>
        <taxon>Endopterygota</taxon>
        <taxon>Lepidoptera</taxon>
        <taxon>Glossata</taxon>
        <taxon>Ditrysia</taxon>
        <taxon>Papilionoidea</taxon>
        <taxon>Nymphalidae</taxon>
        <taxon>Nymphalinae</taxon>
        <taxon>Vanessa</taxon>
    </lineage>
</organism>
<name>A0A8B8IU16_VANTA</name>
<feature type="domain" description="AAA+ ATPase" evidence="2">
    <location>
        <begin position="778"/>
        <end position="958"/>
    </location>
</feature>
<dbReference type="InterPro" id="IPR049945">
    <property type="entry name" value="AAA_22"/>
</dbReference>
<dbReference type="PANTHER" id="PTHR23389:SF21">
    <property type="entry name" value="ATPASE FAMILY AAA DOMAIN-CONTAINING PROTEIN 5"/>
    <property type="match status" value="1"/>
</dbReference>
<evidence type="ECO:0000313" key="4">
    <source>
        <dbReference type="RefSeq" id="XP_026500032.2"/>
    </source>
</evidence>
<dbReference type="GO" id="GO:0005634">
    <property type="term" value="C:nucleus"/>
    <property type="evidence" value="ECO:0007669"/>
    <property type="project" value="TreeGrafter"/>
</dbReference>
<dbReference type="OrthoDB" id="9996895at2759"/>
<gene>
    <name evidence="4" type="primary">LOC113403664</name>
</gene>
<dbReference type="GO" id="GO:0016887">
    <property type="term" value="F:ATP hydrolysis activity"/>
    <property type="evidence" value="ECO:0007669"/>
    <property type="project" value="InterPro"/>
</dbReference>